<dbReference type="GO" id="GO:0016020">
    <property type="term" value="C:membrane"/>
    <property type="evidence" value="ECO:0007669"/>
    <property type="project" value="UniProtKB-SubCell"/>
</dbReference>
<keyword evidence="10" id="KW-1185">Reference proteome</keyword>
<keyword evidence="6 7" id="KW-0472">Membrane</keyword>
<evidence type="ECO:0000256" key="2">
    <source>
        <dbReference type="ARBA" id="ARBA00022676"/>
    </source>
</evidence>
<evidence type="ECO:0000256" key="1">
    <source>
        <dbReference type="ARBA" id="ARBA00004141"/>
    </source>
</evidence>
<evidence type="ECO:0000313" key="10">
    <source>
        <dbReference type="Proteomes" id="UP001271007"/>
    </source>
</evidence>
<evidence type="ECO:0000256" key="3">
    <source>
        <dbReference type="ARBA" id="ARBA00022679"/>
    </source>
</evidence>
<keyword evidence="2" id="KW-0328">Glycosyltransferase</keyword>
<comment type="caution">
    <text evidence="9">The sequence shown here is derived from an EMBL/GenBank/DDBJ whole genome shotgun (WGS) entry which is preliminary data.</text>
</comment>
<gene>
    <name evidence="9" type="ORF">LTR09_012363</name>
</gene>
<feature type="transmembrane region" description="Helical" evidence="7">
    <location>
        <begin position="395"/>
        <end position="417"/>
    </location>
</feature>
<dbReference type="Proteomes" id="UP001271007">
    <property type="component" value="Unassembled WGS sequence"/>
</dbReference>
<dbReference type="Gene3D" id="3.90.550.10">
    <property type="entry name" value="Spore Coat Polysaccharide Biosynthesis Protein SpsA, Chain A"/>
    <property type="match status" value="1"/>
</dbReference>
<evidence type="ECO:0000259" key="8">
    <source>
        <dbReference type="Pfam" id="PF13632"/>
    </source>
</evidence>
<proteinExistence type="predicted"/>
<keyword evidence="4 7" id="KW-0812">Transmembrane</keyword>
<reference evidence="9" key="1">
    <citation type="submission" date="2023-04" db="EMBL/GenBank/DDBJ databases">
        <title>Black Yeasts Isolated from many extreme environments.</title>
        <authorList>
            <person name="Coleine C."/>
            <person name="Stajich J.E."/>
            <person name="Selbmann L."/>
        </authorList>
    </citation>
    <scope>NUCLEOTIDE SEQUENCE</scope>
    <source>
        <strain evidence="9">CCFEE 5312</strain>
    </source>
</reference>
<evidence type="ECO:0000256" key="4">
    <source>
        <dbReference type="ARBA" id="ARBA00022692"/>
    </source>
</evidence>
<dbReference type="PANTHER" id="PTHR43867">
    <property type="entry name" value="CELLULOSE SYNTHASE CATALYTIC SUBUNIT A [UDP-FORMING]"/>
    <property type="match status" value="1"/>
</dbReference>
<feature type="domain" description="Glycosyltransferase 2-like" evidence="8">
    <location>
        <begin position="208"/>
        <end position="430"/>
    </location>
</feature>
<dbReference type="PANTHER" id="PTHR43867:SF2">
    <property type="entry name" value="CELLULOSE SYNTHASE CATALYTIC SUBUNIT A [UDP-FORMING]"/>
    <property type="match status" value="1"/>
</dbReference>
<organism evidence="9 10">
    <name type="scientific">Extremus antarcticus</name>
    <dbReference type="NCBI Taxonomy" id="702011"/>
    <lineage>
        <taxon>Eukaryota</taxon>
        <taxon>Fungi</taxon>
        <taxon>Dikarya</taxon>
        <taxon>Ascomycota</taxon>
        <taxon>Pezizomycotina</taxon>
        <taxon>Dothideomycetes</taxon>
        <taxon>Dothideomycetidae</taxon>
        <taxon>Mycosphaerellales</taxon>
        <taxon>Extremaceae</taxon>
        <taxon>Extremus</taxon>
    </lineage>
</organism>
<accession>A0AAJ0G4F9</accession>
<name>A0AAJ0G4F9_9PEZI</name>
<keyword evidence="5 7" id="KW-1133">Transmembrane helix</keyword>
<protein>
    <recommendedName>
        <fullName evidence="8">Glycosyltransferase 2-like domain-containing protein</fullName>
    </recommendedName>
</protein>
<dbReference type="Pfam" id="PF13632">
    <property type="entry name" value="Glyco_trans_2_3"/>
    <property type="match status" value="1"/>
</dbReference>
<dbReference type="GO" id="GO:0016757">
    <property type="term" value="F:glycosyltransferase activity"/>
    <property type="evidence" value="ECO:0007669"/>
    <property type="project" value="UniProtKB-KW"/>
</dbReference>
<dbReference type="EMBL" id="JAWDJX010000113">
    <property type="protein sequence ID" value="KAK3046137.1"/>
    <property type="molecule type" value="Genomic_DNA"/>
</dbReference>
<evidence type="ECO:0000256" key="5">
    <source>
        <dbReference type="ARBA" id="ARBA00022989"/>
    </source>
</evidence>
<evidence type="ECO:0000313" key="9">
    <source>
        <dbReference type="EMBL" id="KAK3046137.1"/>
    </source>
</evidence>
<sequence>MMPLDSDRNTPLRLLRRIFRWFDWVLLAFSDWAVEWTPFTLVTTYYIVSTAIFVMCSVQAIKILYFFFMITNFYVAASAAIESFLGLSAVREARRRTIELEENGTRFPSPDEDTPIIDLVIVAYLPNERDIVKDQVLYALEELVYPAEKLRVNLVYNTPYPIEPLETELQQMQHIYPQLRVVKVPGSKSKADNLNHFFTIDTGADVIGIFDCDHFPHPHNPRWAAERFITDPKIDIVQGRCVVYNTDSFYPKMISIEFDKIYAISHPGRSRMFGFGLFCGSNGYWKADLLKAHRMHGNMLTEDIDSALRAYRLGKNAAHDMNVISFEMAPITFKAFWKQRMRWAQGWTQASIVHMPLVWSSPPGRKRGVDERYGIVSLLLVREMSYYLVTQHTCLLLSFVITGWPVNAATFLQLLFFRYPMAQWFLFATITALIFTLYFTQRVRSEFTTWKSMVLFCFIYIPYLVLMATMGLYGHARQIARYSSWNPTARK</sequence>
<feature type="transmembrane region" description="Helical" evidence="7">
    <location>
        <begin position="424"/>
        <end position="441"/>
    </location>
</feature>
<dbReference type="SUPFAM" id="SSF53448">
    <property type="entry name" value="Nucleotide-diphospho-sugar transferases"/>
    <property type="match status" value="1"/>
</dbReference>
<dbReference type="InterPro" id="IPR050321">
    <property type="entry name" value="Glycosyltr_2/OpgH_subfam"/>
</dbReference>
<keyword evidence="3" id="KW-0808">Transferase</keyword>
<dbReference type="InterPro" id="IPR029044">
    <property type="entry name" value="Nucleotide-diphossugar_trans"/>
</dbReference>
<dbReference type="CDD" id="cd06423">
    <property type="entry name" value="CESA_like"/>
    <property type="match status" value="1"/>
</dbReference>
<evidence type="ECO:0000256" key="7">
    <source>
        <dbReference type="SAM" id="Phobius"/>
    </source>
</evidence>
<evidence type="ECO:0000256" key="6">
    <source>
        <dbReference type="ARBA" id="ARBA00023136"/>
    </source>
</evidence>
<comment type="subcellular location">
    <subcellularLocation>
        <location evidence="1">Membrane</location>
        <topology evidence="1">Multi-pass membrane protein</topology>
    </subcellularLocation>
</comment>
<feature type="transmembrane region" description="Helical" evidence="7">
    <location>
        <begin position="45"/>
        <end position="68"/>
    </location>
</feature>
<feature type="transmembrane region" description="Helical" evidence="7">
    <location>
        <begin position="453"/>
        <end position="473"/>
    </location>
</feature>
<dbReference type="InterPro" id="IPR001173">
    <property type="entry name" value="Glyco_trans_2-like"/>
</dbReference>
<dbReference type="AlphaFoldDB" id="A0AAJ0G4F9"/>